<dbReference type="AlphaFoldDB" id="A0A410FU96"/>
<dbReference type="PROSITE" id="PS51257">
    <property type="entry name" value="PROKAR_LIPOPROTEIN"/>
    <property type="match status" value="1"/>
</dbReference>
<dbReference type="Proteomes" id="UP000287233">
    <property type="component" value="Chromosome"/>
</dbReference>
<proteinExistence type="predicted"/>
<gene>
    <name evidence="2" type="ORF">BIP78_0883</name>
</gene>
<dbReference type="KEGG" id="bih:BIP78_0883"/>
<reference evidence="3" key="1">
    <citation type="submission" date="2018-12" db="EMBL/GenBank/DDBJ databases">
        <title>Complete genome sequence of an uncultured bacterium of the candidate phylum Bipolaricaulota.</title>
        <authorList>
            <person name="Kadnikov V.V."/>
            <person name="Mardanov A.V."/>
            <person name="Beletsky A.V."/>
            <person name="Frank Y.A."/>
            <person name="Karnachuk O.V."/>
            <person name="Ravin N.V."/>
        </authorList>
    </citation>
    <scope>NUCLEOTIDE SEQUENCE [LARGE SCALE GENOMIC DNA]</scope>
</reference>
<keyword evidence="1" id="KW-1133">Transmembrane helix</keyword>
<feature type="transmembrane region" description="Helical" evidence="1">
    <location>
        <begin position="12"/>
        <end position="33"/>
    </location>
</feature>
<sequence length="315" mass="33433">MDGNCRVERGWLALAGVWIVAWGWIGCGATLAADGFWTTGQSYADWFWLDSRCHAQWDFFTLPSGGEPHVAVEAFVCLATPSGDGPSQIEVRFQIGTASAKRLWVARLNRVQANPGYGMYFGQLFLSRREIGLGSRLTVRLDGGQGAIAMGVHPASVRVSVGPGSTAPMVATVFPDGRGGSSDEVAGWAAAAGSATSFVRTLPASETPDGAPFLAPGTYRGTLGWAGPYAVPQGKGLYRVNLHAGEILAVRIETGSPCALYLLDPSGRKVGEIEGSSWLGLEYRAHVAGAWQLIIACRTAGVQFPYTLSVAIRRE</sequence>
<accession>A0A410FU96</accession>
<keyword evidence="1" id="KW-0472">Membrane</keyword>
<keyword evidence="1" id="KW-0812">Transmembrane</keyword>
<evidence type="ECO:0000256" key="1">
    <source>
        <dbReference type="SAM" id="Phobius"/>
    </source>
</evidence>
<organism evidence="2 3">
    <name type="scientific">Bipolaricaulis sibiricus</name>
    <dbReference type="NCBI Taxonomy" id="2501609"/>
    <lineage>
        <taxon>Bacteria</taxon>
        <taxon>Candidatus Bipolaricaulota</taxon>
        <taxon>Candidatus Bipolaricaulia</taxon>
        <taxon>Candidatus Bipolaricaulales</taxon>
        <taxon>Candidatus Bipolaricaulaceae</taxon>
        <taxon>Candidatus Bipolaricaulis</taxon>
    </lineage>
</organism>
<name>A0A410FU96_BIPS1</name>
<protein>
    <submittedName>
        <fullName evidence="2">Uncharacterized protein</fullName>
    </submittedName>
</protein>
<evidence type="ECO:0000313" key="3">
    <source>
        <dbReference type="Proteomes" id="UP000287233"/>
    </source>
</evidence>
<evidence type="ECO:0000313" key="2">
    <source>
        <dbReference type="EMBL" id="QAA76649.1"/>
    </source>
</evidence>
<dbReference type="EMBL" id="CP034928">
    <property type="protein sequence ID" value="QAA76649.1"/>
    <property type="molecule type" value="Genomic_DNA"/>
</dbReference>